<organism evidence="1 2">
    <name type="scientific">Panaeolus cyanescens</name>
    <dbReference type="NCBI Taxonomy" id="181874"/>
    <lineage>
        <taxon>Eukaryota</taxon>
        <taxon>Fungi</taxon>
        <taxon>Dikarya</taxon>
        <taxon>Basidiomycota</taxon>
        <taxon>Agaricomycotina</taxon>
        <taxon>Agaricomycetes</taxon>
        <taxon>Agaricomycetidae</taxon>
        <taxon>Agaricales</taxon>
        <taxon>Agaricineae</taxon>
        <taxon>Galeropsidaceae</taxon>
        <taxon>Panaeolus</taxon>
    </lineage>
</organism>
<feature type="non-terminal residue" evidence="1">
    <location>
        <position position="1"/>
    </location>
</feature>
<sequence length="2699" mass="306740">SYDIREYLTFGHDEVQSLFAGPDGYRAGDEHTIDEIVLATDKYKTVSFLFGGFGDGRRVYATIIQFAEMWKTLRVERDAVRSKFQLPNLHLTLFDIHPASVARVMLMFALVRKVMAAQDPTYRLEVEAAAFYAWNTLHMPTYCADIIVSVTQQVIRELTGKSPPELTKLYTLAEASKAPVLKVLRYWESKPFHDQKHMVAFFYANGPQEHSSWLSLSHNRIKETKDYHKKMVKVTSRVHKLYDKGVNGLTKDPLLPLYNDFDAEDALFQKARILLPPKDLLNRHPALERYVQSGGGKGLGALKKEILRDWKPNATLFDNYSSASPIYTPGGYPKISFDEDPSHTTCNILSFLCTQRGPDDLSLDQTSFMAVRQMFDSVAKSFELLDPQEGALTLEFVCSDVCSGVPKLLAGDLGYRPESFPKKYLRMWLSNVPDYTGGVLSNLVYLVPYLESSSRAMMTWNCLLNSPCFDTRKDWIFNYAYLNASGIRRFFNCLFRDENREPAGRFSLSALERTSLYSDVVSKSELHNYLSSLLLRAICCPRSEPRPEPFSKPYPVHEPTNLINFFRLLVALVKTFGCPAHWVGDYVQNMINDDLKTTASLFDGLIPITQMPARKALERKLNLIPYQLEIENVLVSAKGAFPFSMSYPSRFAASYKSIKTYVANVKVAVNIYEINPFTSVASLLFYKAKADHRPSLRDLPSLIPRLIESTDGTVDGIQMQIVSGMGRMDLENNDVVSWEMSEDWDRKMKDEKWSMIIWVTDRRRTGNRESANLTSQCRESVCLGEMLYEIFYLKANVLIHYIYQAFKLDPKEPKYSSNLSAVFYEQGRYTQCIGSIIDSWRALCAQCSDGDNQPNTLSITNPLATKLSLRYLKAKFNSIAGNLPTNAKNGKITEIEQDILSFCEAVAQASSTEIPQVAELRHAWKTWQTLATDSNRQTSEDRKTSRAAAEKRLRDLPIFRSTLYDVMEYITFGHDQIDSLFAGMDQANQIDDELNMTSLTLLEEKWKSIPLLFGGFGDGRQVFATMIHFAAMRKLLTGLELRVKGFQLPNLHLTLFDIHPAVVARLMLMFALIRKGMAARDATYRLEVEATMFYAWNTLHMPAYCANIVMSVAHDVIQELTDKSPRNLTRLWTIDARTRARVLEEFQYWSKPLMKDMRTFFYTNGPRGGLTELLLPQTRYAQTKEDYQKTVQALQQTRTRVDGLVKDPTLPLYNNFDGEDALFQKARILLPPKEFLSRHPALEKYVKSNGRQGVKTLIEEVINEWKPNPTLFDHYASESSAILVGGYPRVSFDEDPSHTTVNILGNVFLHRGPEELSMDETSFVAVRQLFDSVKKCFELLDPHDGALNLEFICSDVYSGLSKLHAGDFGPRPPTFPKKYLRMWLSNVPDYTGGILGNIIYLAPYLENSRRAMMKWNCLLNAPVFQTQKDWSISYSYLPASGIRRFFSCLLRDEDQPSFELFSLSVLRRTTPFSSVVSKKELHEYLSSILLRAMCCPRGVATAFPLVHEPTNLISFFRLLIALVETFGCPAHWVGDYVQNMIKDSVTTTASLFDGILPITQVPPPRETERKINLVPYQLEMETVLVSAKGALPFSLMYPSSFVSSCESIKTYAARVRVVVNLMADNISPSFCTANLLFYKEGPSQSTSVGRDLPSRIPELVESKDGKVDGMQVQIVSGVEQTDLEKTNVVSWKMSEQWDRKMKEEGWSMIVWVTNRRKAEFTALSQTFASIHHFTATRLYLRLAHMADNSYQEGNRLIALCESQSCKCAHKLDSSEPKYPSNLSAVYYEQGCYTLCIGEIVRSWRALRVKHSINGKPGTPPFTDPIANKLALRFLKAKLNSNAVDPQVKTANKPKNSTASAEIENDIVSYCHAIAEIKEGTSNSPDYRLVWETWRQWEQQTIEKITKRREEGGRRLRELPVFRSSLYNVIQYFKFGHDNMQSLFTGSNGYKHGDEFFINEVTLMEEKWNTISLLLGGFGDGRHVYATMIHFADMWKTLSEFDLKRAAFQFPKLHLTLFDIHPAAVARVMLIFALIRKGMGASDETNRLEMEATTFYIWNALHIPAYCADIVMSVSQEIIDELTGKSPRVLTKLWTVDEQTKTRVVTMFRYWSKPLQKDMDTFYAINGPNEFGGFGPFSITDTRINLTKDEYHNIVSGVQQVHSRVNGVAKDPDLPTYNDLAAEDKLFQTTRILLPPKEFLSRHPALEKYVKSGGRKGKAALKQEIVKEWKPNTVLFDNYTAESSAYAHGGYPKVSFDEDPSHTTVNILGFLCLHRGPDELSVDQTSFMVIRQMFDSVKRCFEVFDSRKDALNLEFVCADLYSGLPKLLAGDMGPRPSTFPKKYLRMWLSNTPDYTGGILSNLVYLAPYLEDSKFAMMTWNCLLNTSSFETLKENSFNYSYLTASGIRRFFSCLYRDEDKTNFESACLSIVPRTALFSNDVSKKELHDYLSAILLRALCCPRSGRLPYQVDEPTNLINFFRLTIALVQTFGCPAHWVGDYVQNMIKDNLMTTASLFDGILPVKQMPAPKKTERKLNLAPYQLEMENVFALAKGAFPFFLSYPDQFAASHEAIKTYTTNIQVVANLSGGETGDIGPTFRTASLLFYKAGPNHSSSALRELPSRIPELVESKDGKVDGIEVQIVSGADQMDLENSTAVSWKMSEEWDRKMKQEEWSMIVWVTNRRKTISAPVSASAWKEKVPV</sequence>
<dbReference type="OrthoDB" id="2423701at2759"/>
<evidence type="ECO:0000313" key="1">
    <source>
        <dbReference type="EMBL" id="PPR04334.1"/>
    </source>
</evidence>
<protein>
    <submittedName>
        <fullName evidence="1">Uncharacterized protein</fullName>
    </submittedName>
</protein>
<reference evidence="1 2" key="1">
    <citation type="journal article" date="2018" name="Evol. Lett.">
        <title>Horizontal gene cluster transfer increased hallucinogenic mushroom diversity.</title>
        <authorList>
            <person name="Reynolds H.T."/>
            <person name="Vijayakumar V."/>
            <person name="Gluck-Thaler E."/>
            <person name="Korotkin H.B."/>
            <person name="Matheny P.B."/>
            <person name="Slot J.C."/>
        </authorList>
    </citation>
    <scope>NUCLEOTIDE SEQUENCE [LARGE SCALE GENOMIC DNA]</scope>
    <source>
        <strain evidence="1 2">2629</strain>
    </source>
</reference>
<keyword evidence="2" id="KW-1185">Reference proteome</keyword>
<proteinExistence type="predicted"/>
<dbReference type="InParanoid" id="A0A409YNZ7"/>
<dbReference type="EMBL" id="NHTK01000961">
    <property type="protein sequence ID" value="PPR04334.1"/>
    <property type="molecule type" value="Genomic_DNA"/>
</dbReference>
<comment type="caution">
    <text evidence="1">The sequence shown here is derived from an EMBL/GenBank/DDBJ whole genome shotgun (WGS) entry which is preliminary data.</text>
</comment>
<accession>A0A409YNZ7</accession>
<name>A0A409YNZ7_9AGAR</name>
<gene>
    <name evidence="1" type="ORF">CVT24_013372</name>
</gene>
<dbReference type="STRING" id="181874.A0A409YNZ7"/>
<evidence type="ECO:0000313" key="2">
    <source>
        <dbReference type="Proteomes" id="UP000284842"/>
    </source>
</evidence>
<dbReference type="Proteomes" id="UP000284842">
    <property type="component" value="Unassembled WGS sequence"/>
</dbReference>